<evidence type="ECO:0000256" key="7">
    <source>
        <dbReference type="ARBA" id="ARBA00021795"/>
    </source>
</evidence>
<feature type="chain" id="PRO_5018031531" description="Beta-mannosidase A" evidence="16">
    <location>
        <begin position="20"/>
        <end position="959"/>
    </location>
</feature>
<dbReference type="GO" id="GO:0005576">
    <property type="term" value="C:extracellular region"/>
    <property type="evidence" value="ECO:0007669"/>
    <property type="project" value="UniProtKB-SubCell"/>
</dbReference>
<evidence type="ECO:0000313" key="21">
    <source>
        <dbReference type="EMBL" id="RMY86055.1"/>
    </source>
</evidence>
<dbReference type="GO" id="GO:0006516">
    <property type="term" value="P:glycoprotein catabolic process"/>
    <property type="evidence" value="ECO:0007669"/>
    <property type="project" value="TreeGrafter"/>
</dbReference>
<dbReference type="GO" id="GO:0004567">
    <property type="term" value="F:beta-mannosidase activity"/>
    <property type="evidence" value="ECO:0007669"/>
    <property type="project" value="UniProtKB-EC"/>
</dbReference>
<evidence type="ECO:0000256" key="13">
    <source>
        <dbReference type="ARBA" id="ARBA00023295"/>
    </source>
</evidence>
<gene>
    <name evidence="21" type="ORF">D0864_07157</name>
</gene>
<feature type="domain" description="Beta-mannosidase Ig-fold" evidence="18">
    <location>
        <begin position="875"/>
        <end position="954"/>
    </location>
</feature>
<dbReference type="InterPro" id="IPR036156">
    <property type="entry name" value="Beta-gal/glucu_dom_sf"/>
</dbReference>
<evidence type="ECO:0000256" key="9">
    <source>
        <dbReference type="ARBA" id="ARBA00022729"/>
    </source>
</evidence>
<proteinExistence type="inferred from homology"/>
<keyword evidence="13" id="KW-0326">Glycosidase</keyword>
<evidence type="ECO:0000259" key="18">
    <source>
        <dbReference type="Pfam" id="PF17753"/>
    </source>
</evidence>
<dbReference type="InterPro" id="IPR013783">
    <property type="entry name" value="Ig-like_fold"/>
</dbReference>
<dbReference type="SUPFAM" id="SSF51445">
    <property type="entry name" value="(Trans)glycosidases"/>
    <property type="match status" value="2"/>
</dbReference>
<sequence>MLYRILAATAAIVIPLAYSQKIVSLVGNDWTVSNPELNVSVPAHLPSQAHLDLYANQVIGDPYYGLNDFNLRWVAWSNWTYTSAPIAGLSSNASSTWLQFDGLYTFTSIEFCGQHVASTNNQFRQYWFDVSSILSGCPAEEDRVLSINFGSAPKIANATANEPGQETWPEGVQIQFEFLNRWFIRKEQSDFGWDWGPAFAPAGPWKPAYVVQLEKEQIQVRNTLVDIYRQGQLPLTIPDQSQPWIVNASMDYYGDLPGGAEMRYSLTDMENNTIYSGNLNDVNSTDSTITGQTMIPNGAVDLWWPNGMGEQNLYYIAIEVVSPSNETIASVSKRVGFRTIVLNEYPISDVQLAQGIAAGNHWHFEINGHEFYAKGSNFIPPDAFWPRVTPERNDTLFDSVVEGNQNMLRVWSSGAYSPDYMYDSADKRGILLWSEFEFGDALYPVNPEFLANIADEARYQVRRVNHHRNELENLELYLVNESAPEEYPKYLKQYETVFLDTLLPAVFENTRSISYTPSSTSNGWQSLNFSNPIPIVERYNNLTSGYIYGETDFYNYDPSVLYNDSAYPVGRFSNEFGYHSASPAKFSHPRKQTHVNEVASQQACLVFNLGEARSLKQTFISTVRQLCLEIIIHLQRDLIRCGLSKCSRLLRLRISNFANASIGQAQMTEAVELWYPVPNKTDPVANFSAWCHATQIFQADLYVSEIRFYRRGSGLPERQLGSLYWQLEDIWVAPSWAGIEYDGRWKILHKYAAKDAYQPIIISPYYNMATGNLSAWVTSDSWDPASGTAKFQWFDWEGNRLPISTSSSVDFTVGAINSTKVLQTFTNDVLGDYSPENVVLRMQVEAEGKLPNTNKTRTFMHESWFHPTALRSANLVDPGLTLEYSKSTKNFTVTATSGVAAWVWLDYPAGAVVAFDSNGFWLGANCSREVGYKVKSDSTDGKWLEGVTVQSLYNQTLPY</sequence>
<dbReference type="PANTHER" id="PTHR43730">
    <property type="entry name" value="BETA-MANNOSIDASE"/>
    <property type="match status" value="1"/>
</dbReference>
<evidence type="ECO:0000256" key="16">
    <source>
        <dbReference type="SAM" id="SignalP"/>
    </source>
</evidence>
<comment type="subunit">
    <text evidence="5">Homodimer.</text>
</comment>
<evidence type="ECO:0000256" key="4">
    <source>
        <dbReference type="ARBA" id="ARBA00007483"/>
    </source>
</evidence>
<dbReference type="Pfam" id="PF00703">
    <property type="entry name" value="Glyco_hydro_2"/>
    <property type="match status" value="1"/>
</dbReference>
<dbReference type="AlphaFoldDB" id="A0A3M7FB40"/>
<dbReference type="GO" id="GO:0000272">
    <property type="term" value="P:polysaccharide catabolic process"/>
    <property type="evidence" value="ECO:0007669"/>
    <property type="project" value="UniProtKB-KW"/>
</dbReference>
<keyword evidence="10" id="KW-0378">Hydrolase</keyword>
<evidence type="ECO:0000256" key="10">
    <source>
        <dbReference type="ARBA" id="ARBA00022801"/>
    </source>
</evidence>
<accession>A0A3M7FB40</accession>
<evidence type="ECO:0000256" key="12">
    <source>
        <dbReference type="ARBA" id="ARBA00023277"/>
    </source>
</evidence>
<feature type="domain" description="Beta-mannosidase-like galactose-binding" evidence="20">
    <location>
        <begin position="30"/>
        <end position="206"/>
    </location>
</feature>
<evidence type="ECO:0000313" key="22">
    <source>
        <dbReference type="Proteomes" id="UP000269539"/>
    </source>
</evidence>
<dbReference type="EMBL" id="QWIO01000755">
    <property type="protein sequence ID" value="RMY86055.1"/>
    <property type="molecule type" value="Genomic_DNA"/>
</dbReference>
<evidence type="ECO:0000256" key="11">
    <source>
        <dbReference type="ARBA" id="ARBA00023180"/>
    </source>
</evidence>
<dbReference type="PANTHER" id="PTHR43730:SF5">
    <property type="entry name" value="BETA-MANNOSIDASE A"/>
    <property type="match status" value="1"/>
</dbReference>
<comment type="caution">
    <text evidence="21">The sequence shown here is derived from an EMBL/GenBank/DDBJ whole genome shotgun (WGS) entry which is preliminary data.</text>
</comment>
<dbReference type="FunFam" id="2.60.40.10:FF:001511">
    <property type="entry name" value="Beta-mannosidase A"/>
    <property type="match status" value="1"/>
</dbReference>
<organism evidence="21 22">
    <name type="scientific">Hortaea werneckii</name>
    <name type="common">Black yeast</name>
    <name type="synonym">Cladosporium werneckii</name>
    <dbReference type="NCBI Taxonomy" id="91943"/>
    <lineage>
        <taxon>Eukaryota</taxon>
        <taxon>Fungi</taxon>
        <taxon>Dikarya</taxon>
        <taxon>Ascomycota</taxon>
        <taxon>Pezizomycotina</taxon>
        <taxon>Dothideomycetes</taxon>
        <taxon>Dothideomycetidae</taxon>
        <taxon>Mycosphaerellales</taxon>
        <taxon>Teratosphaeriaceae</taxon>
        <taxon>Hortaea</taxon>
    </lineage>
</organism>
<dbReference type="Gene3D" id="3.20.20.80">
    <property type="entry name" value="Glycosidases"/>
    <property type="match status" value="1"/>
</dbReference>
<dbReference type="SUPFAM" id="SSF49785">
    <property type="entry name" value="Galactose-binding domain-like"/>
    <property type="match status" value="1"/>
</dbReference>
<comment type="pathway">
    <text evidence="3">Glycan metabolism; N-glycan degradation.</text>
</comment>
<name>A0A3M7FB40_HORWE</name>
<dbReference type="Pfam" id="PF22666">
    <property type="entry name" value="Glyco_hydro_2_N2"/>
    <property type="match status" value="1"/>
</dbReference>
<dbReference type="Proteomes" id="UP000269539">
    <property type="component" value="Unassembled WGS sequence"/>
</dbReference>
<comment type="subcellular location">
    <subcellularLocation>
        <location evidence="2">Secreted</location>
    </subcellularLocation>
</comment>
<keyword evidence="11" id="KW-0325">Glycoprotein</keyword>
<keyword evidence="9 16" id="KW-0732">Signal</keyword>
<keyword evidence="14" id="KW-0624">Polysaccharide degradation</keyword>
<dbReference type="Gene3D" id="2.60.40.10">
    <property type="entry name" value="Immunoglobulins"/>
    <property type="match status" value="3"/>
</dbReference>
<evidence type="ECO:0000259" key="17">
    <source>
        <dbReference type="Pfam" id="PF00703"/>
    </source>
</evidence>
<evidence type="ECO:0000256" key="14">
    <source>
        <dbReference type="ARBA" id="ARBA00023326"/>
    </source>
</evidence>
<comment type="catalytic activity">
    <reaction evidence="1">
        <text>Hydrolysis of terminal, non-reducing beta-D-mannose residues in beta-D-mannosides.</text>
        <dbReference type="EC" id="3.2.1.25"/>
    </reaction>
</comment>
<protein>
    <recommendedName>
        <fullName evidence="7">Beta-mannosidase A</fullName>
        <ecNumber evidence="6">3.2.1.25</ecNumber>
    </recommendedName>
    <alternativeName>
        <fullName evidence="15">Mannanase A</fullName>
    </alternativeName>
</protein>
<dbReference type="InterPro" id="IPR041625">
    <property type="entry name" value="Beta-mannosidase_Ig"/>
</dbReference>
<evidence type="ECO:0000256" key="8">
    <source>
        <dbReference type="ARBA" id="ARBA00022525"/>
    </source>
</evidence>
<dbReference type="VEuPathDB" id="FungiDB:BTJ68_02915"/>
<evidence type="ECO:0000256" key="15">
    <source>
        <dbReference type="ARBA" id="ARBA00031061"/>
    </source>
</evidence>
<keyword evidence="8" id="KW-0964">Secreted</keyword>
<dbReference type="InterPro" id="IPR008979">
    <property type="entry name" value="Galactose-bd-like_sf"/>
</dbReference>
<comment type="similarity">
    <text evidence="4">Belongs to the glycosyl hydrolase 2 family. Beta-mannosidase A subfamily.</text>
</comment>
<dbReference type="Gene3D" id="2.60.120.260">
    <property type="entry name" value="Galactose-binding domain-like"/>
    <property type="match status" value="1"/>
</dbReference>
<evidence type="ECO:0000256" key="3">
    <source>
        <dbReference type="ARBA" id="ARBA00004740"/>
    </source>
</evidence>
<feature type="domain" description="Glycoside hydrolase family 2 immunoglobulin-like beta-sandwich" evidence="17">
    <location>
        <begin position="251"/>
        <end position="338"/>
    </location>
</feature>
<dbReference type="InterPro" id="IPR006102">
    <property type="entry name" value="Ig-like_GH2"/>
</dbReference>
<dbReference type="SUPFAM" id="SSF49303">
    <property type="entry name" value="beta-Galactosidase/glucuronidase domain"/>
    <property type="match status" value="2"/>
</dbReference>
<evidence type="ECO:0000256" key="5">
    <source>
        <dbReference type="ARBA" id="ARBA00011738"/>
    </source>
</evidence>
<evidence type="ECO:0000256" key="6">
    <source>
        <dbReference type="ARBA" id="ARBA00012754"/>
    </source>
</evidence>
<feature type="signal peptide" evidence="16">
    <location>
        <begin position="1"/>
        <end position="19"/>
    </location>
</feature>
<dbReference type="Pfam" id="PF17753">
    <property type="entry name" value="Ig_mannosidase"/>
    <property type="match status" value="1"/>
</dbReference>
<keyword evidence="12" id="KW-0119">Carbohydrate metabolism</keyword>
<dbReference type="InterPro" id="IPR054593">
    <property type="entry name" value="Beta-mannosidase-like_N2"/>
</dbReference>
<dbReference type="Pfam" id="PF17786">
    <property type="entry name" value="Mannosidase_ig"/>
    <property type="match status" value="1"/>
</dbReference>
<evidence type="ECO:0000259" key="19">
    <source>
        <dbReference type="Pfam" id="PF17786"/>
    </source>
</evidence>
<evidence type="ECO:0000256" key="2">
    <source>
        <dbReference type="ARBA" id="ARBA00004613"/>
    </source>
</evidence>
<dbReference type="InterPro" id="IPR050887">
    <property type="entry name" value="Beta-mannosidase_GH2"/>
</dbReference>
<feature type="domain" description="Mannosidase Ig/CBM-like" evidence="19">
    <location>
        <begin position="771"/>
        <end position="850"/>
    </location>
</feature>
<evidence type="ECO:0000256" key="1">
    <source>
        <dbReference type="ARBA" id="ARBA00000829"/>
    </source>
</evidence>
<dbReference type="UniPathway" id="UPA00280"/>
<dbReference type="InterPro" id="IPR017853">
    <property type="entry name" value="GH"/>
</dbReference>
<evidence type="ECO:0000259" key="20">
    <source>
        <dbReference type="Pfam" id="PF22666"/>
    </source>
</evidence>
<reference evidence="21 22" key="1">
    <citation type="journal article" date="2018" name="BMC Genomics">
        <title>Genomic evidence for intraspecific hybridization in a clonal and extremely halotolerant yeast.</title>
        <authorList>
            <person name="Gostincar C."/>
            <person name="Stajich J.E."/>
            <person name="Zupancic J."/>
            <person name="Zalar P."/>
            <person name="Gunde-Cimerman N."/>
        </authorList>
    </citation>
    <scope>NUCLEOTIDE SEQUENCE [LARGE SCALE GENOMIC DNA]</scope>
    <source>
        <strain evidence="21 22">EXF-10513</strain>
    </source>
</reference>
<dbReference type="EC" id="3.2.1.25" evidence="6"/>
<dbReference type="InterPro" id="IPR041447">
    <property type="entry name" value="Mannosidase_ig"/>
</dbReference>